<reference evidence="15 16" key="1">
    <citation type="journal article" date="2024" name="Science">
        <title>Giant polyketide synthase enzymes in the biosynthesis of giant marine polyether toxins.</title>
        <authorList>
            <person name="Fallon T.R."/>
            <person name="Shende V.V."/>
            <person name="Wierzbicki I.H."/>
            <person name="Pendleton A.L."/>
            <person name="Watervoot N.F."/>
            <person name="Auber R.P."/>
            <person name="Gonzalez D.J."/>
            <person name="Wisecaver J.H."/>
            <person name="Moore B.S."/>
        </authorList>
    </citation>
    <scope>NUCLEOTIDE SEQUENCE [LARGE SCALE GENOMIC DNA]</scope>
    <source>
        <strain evidence="15 16">12B1</strain>
    </source>
</reference>
<feature type="site" description="Important for catalytic activity" evidence="11">
    <location>
        <position position="317"/>
    </location>
</feature>
<feature type="binding site" evidence="10">
    <location>
        <position position="241"/>
    </location>
    <ligand>
        <name>Mg(2+)</name>
        <dbReference type="ChEBI" id="CHEBI:18420"/>
        <label>1</label>
    </ligand>
</feature>
<evidence type="ECO:0000256" key="7">
    <source>
        <dbReference type="ARBA" id="ARBA00022842"/>
    </source>
</evidence>
<dbReference type="Pfam" id="PF06839">
    <property type="entry name" value="Zn_ribbon_GRF"/>
    <property type="match status" value="1"/>
</dbReference>
<dbReference type="Proteomes" id="UP001515480">
    <property type="component" value="Unassembled WGS sequence"/>
</dbReference>
<keyword evidence="6" id="KW-0862">Zinc</keyword>
<dbReference type="GO" id="GO:0005634">
    <property type="term" value="C:nucleus"/>
    <property type="evidence" value="ECO:0007669"/>
    <property type="project" value="TreeGrafter"/>
</dbReference>
<evidence type="ECO:0000259" key="14">
    <source>
        <dbReference type="PROSITE" id="PS51999"/>
    </source>
</evidence>
<evidence type="ECO:0000256" key="4">
    <source>
        <dbReference type="ARBA" id="ARBA00022771"/>
    </source>
</evidence>
<dbReference type="GO" id="GO:0008081">
    <property type="term" value="F:phosphoric diester hydrolase activity"/>
    <property type="evidence" value="ECO:0007669"/>
    <property type="project" value="TreeGrafter"/>
</dbReference>
<evidence type="ECO:0000313" key="16">
    <source>
        <dbReference type="Proteomes" id="UP001515480"/>
    </source>
</evidence>
<evidence type="ECO:0000256" key="10">
    <source>
        <dbReference type="PIRSR" id="PIRSR604808-2"/>
    </source>
</evidence>
<evidence type="ECO:0000256" key="13">
    <source>
        <dbReference type="SAM" id="MobiDB-lite"/>
    </source>
</evidence>
<keyword evidence="10" id="KW-0464">Manganese</keyword>
<protein>
    <recommendedName>
        <fullName evidence="2">DNA-(apurinic or apyrimidinic site) endonuclease 2</fullName>
    </recommendedName>
</protein>
<dbReference type="PANTHER" id="PTHR22748:SF4">
    <property type="entry name" value="DNA-(APURINIC OR APYRIMIDINIC SITE) ENDONUCLEASE 2"/>
    <property type="match status" value="1"/>
</dbReference>
<dbReference type="InterPro" id="IPR010666">
    <property type="entry name" value="Znf_GRF"/>
</dbReference>
<keyword evidence="8" id="KW-0539">Nucleus</keyword>
<feature type="binding site" evidence="10">
    <location>
        <position position="243"/>
    </location>
    <ligand>
        <name>Mg(2+)</name>
        <dbReference type="ChEBI" id="CHEBI:18420"/>
        <label>1</label>
    </ligand>
</feature>
<gene>
    <name evidence="15" type="ORF">AB1Y20_007998</name>
</gene>
<organism evidence="15 16">
    <name type="scientific">Prymnesium parvum</name>
    <name type="common">Toxic golden alga</name>
    <dbReference type="NCBI Taxonomy" id="97485"/>
    <lineage>
        <taxon>Eukaryota</taxon>
        <taxon>Haptista</taxon>
        <taxon>Haptophyta</taxon>
        <taxon>Prymnesiophyceae</taxon>
        <taxon>Prymnesiales</taxon>
        <taxon>Prymnesiaceae</taxon>
        <taxon>Prymnesium</taxon>
    </lineage>
</organism>
<evidence type="ECO:0000256" key="9">
    <source>
        <dbReference type="PIRSR" id="PIRSR604808-1"/>
    </source>
</evidence>
<name>A0AB34ITD2_PRYPA</name>
<keyword evidence="16" id="KW-1185">Reference proteome</keyword>
<sequence length="579" mass="62502">MPSTAPPAPPTPPPRLPAGPTRAHPPPPPLRIVTWNIGLRGLQKLCAPPSAASAAAARADVHGIRRTAAYGSLAALLERLDADVVCLQEVKLRELGAAERQLALADGWESFFALCRTRSASTAHGRYAGVATFCRAHVRPQLAEEGVTGVHAVAGCAVGHAEEVRAAYSPEEQWMIDGEGRCLLSLHGDLALFNVYVPAITADDAAQAERRAEMKAAFLDALERRARALLAAGLRVLLLGDFNIAPQPVDSARELQQMRHGEPSPSRAWLSRLLSPSARPPLFVDAFRALHPHARDAYTCFHVAAGADAFNFGSRIDLALLAPPPQLEVSSLLAGGVLLEQCEIDASVRGSDHLPLRLQLRGVTLPRHAPALPLSSRVRLAGQGVLDGFRQAAAAPPPPADDGSTHCTPAPHETPRCAHIPHDPPRCTRTPHDSLPSTHTPHGLPHARDMPQRGLRAFFQRDDSGEAAGVLEERAADAAEQMSKEVVAQVRHEVENQQKSQAAAWQSLLKRMDDVTPRCSAHRERCRVQTVKKAGANQGRKFYSCPRAEGPRSNPEANCGFFQWASERSAELKRKRGHS</sequence>
<proteinExistence type="inferred from homology"/>
<keyword evidence="7 10" id="KW-0460">Magnesium</keyword>
<accession>A0AB34ITD2</accession>
<dbReference type="PROSITE" id="PS00726">
    <property type="entry name" value="AP_NUCLEASE_F1_1"/>
    <property type="match status" value="1"/>
</dbReference>
<dbReference type="GO" id="GO:0008311">
    <property type="term" value="F:double-stranded DNA 3'-5' DNA exonuclease activity"/>
    <property type="evidence" value="ECO:0007669"/>
    <property type="project" value="TreeGrafter"/>
</dbReference>
<feature type="active site" description="Proton acceptor" evidence="9">
    <location>
        <position position="353"/>
    </location>
</feature>
<feature type="active site" evidence="9">
    <location>
        <position position="196"/>
    </location>
</feature>
<keyword evidence="5" id="KW-0378">Hydrolase</keyword>
<comment type="caution">
    <text evidence="15">The sequence shown here is derived from an EMBL/GenBank/DDBJ whole genome shotgun (WGS) entry which is preliminary data.</text>
</comment>
<dbReference type="InterPro" id="IPR005135">
    <property type="entry name" value="Endo/exonuclease/phosphatase"/>
</dbReference>
<dbReference type="InterPro" id="IPR004808">
    <property type="entry name" value="AP_endonuc_1"/>
</dbReference>
<dbReference type="PANTHER" id="PTHR22748">
    <property type="entry name" value="AP ENDONUCLEASE"/>
    <property type="match status" value="1"/>
</dbReference>
<feature type="binding site" evidence="10">
    <location>
        <position position="89"/>
    </location>
    <ligand>
        <name>Mg(2+)</name>
        <dbReference type="ChEBI" id="CHEBI:18420"/>
        <label>1</label>
    </ligand>
</feature>
<evidence type="ECO:0000256" key="12">
    <source>
        <dbReference type="PROSITE-ProRule" id="PRU01343"/>
    </source>
</evidence>
<comment type="similarity">
    <text evidence="1">Belongs to the DNA repair enzymes AP/ExoA family.</text>
</comment>
<dbReference type="Pfam" id="PF03372">
    <property type="entry name" value="Exo_endo_phos"/>
    <property type="match status" value="1"/>
</dbReference>
<keyword evidence="4 12" id="KW-0863">Zinc-finger</keyword>
<feature type="domain" description="GRF-type" evidence="14">
    <location>
        <begin position="519"/>
        <end position="568"/>
    </location>
</feature>
<feature type="active site" description="Proton donor/acceptor" evidence="9">
    <location>
        <position position="241"/>
    </location>
</feature>
<dbReference type="EMBL" id="JBGBPQ010000018">
    <property type="protein sequence ID" value="KAL1507145.1"/>
    <property type="molecule type" value="Genomic_DNA"/>
</dbReference>
<dbReference type="GO" id="GO:0006284">
    <property type="term" value="P:base-excision repair"/>
    <property type="evidence" value="ECO:0007669"/>
    <property type="project" value="TreeGrafter"/>
</dbReference>
<evidence type="ECO:0000313" key="15">
    <source>
        <dbReference type="EMBL" id="KAL1507145.1"/>
    </source>
</evidence>
<dbReference type="Gene3D" id="3.60.10.10">
    <property type="entry name" value="Endonuclease/exonuclease/phosphatase"/>
    <property type="match status" value="1"/>
</dbReference>
<comment type="cofactor">
    <cofactor evidence="10">
        <name>Mg(2+)</name>
        <dbReference type="ChEBI" id="CHEBI:18420"/>
    </cofactor>
    <cofactor evidence="10">
        <name>Mn(2+)</name>
        <dbReference type="ChEBI" id="CHEBI:29035"/>
    </cofactor>
    <text evidence="10">Probably binds two magnesium or manganese ions per subunit.</text>
</comment>
<evidence type="ECO:0000256" key="6">
    <source>
        <dbReference type="ARBA" id="ARBA00022833"/>
    </source>
</evidence>
<evidence type="ECO:0000256" key="3">
    <source>
        <dbReference type="ARBA" id="ARBA00022723"/>
    </source>
</evidence>
<dbReference type="InterPro" id="IPR020847">
    <property type="entry name" value="AP_endonuclease_F1_BS"/>
</dbReference>
<evidence type="ECO:0000256" key="1">
    <source>
        <dbReference type="ARBA" id="ARBA00007092"/>
    </source>
</evidence>
<feature type="site" description="Transition state stabilizer" evidence="11">
    <location>
        <position position="243"/>
    </location>
</feature>
<dbReference type="PROSITE" id="PS51435">
    <property type="entry name" value="AP_NUCLEASE_F1_4"/>
    <property type="match status" value="1"/>
</dbReference>
<feature type="region of interest" description="Disordered" evidence="13">
    <location>
        <begin position="1"/>
        <end position="29"/>
    </location>
</feature>
<dbReference type="GO" id="GO:0003677">
    <property type="term" value="F:DNA binding"/>
    <property type="evidence" value="ECO:0007669"/>
    <property type="project" value="InterPro"/>
</dbReference>
<evidence type="ECO:0000256" key="11">
    <source>
        <dbReference type="PIRSR" id="PIRSR604808-3"/>
    </source>
</evidence>
<evidence type="ECO:0000256" key="5">
    <source>
        <dbReference type="ARBA" id="ARBA00022801"/>
    </source>
</evidence>
<dbReference type="InterPro" id="IPR036691">
    <property type="entry name" value="Endo/exonu/phosph_ase_sf"/>
</dbReference>
<dbReference type="GO" id="GO:0008270">
    <property type="term" value="F:zinc ion binding"/>
    <property type="evidence" value="ECO:0007669"/>
    <property type="project" value="UniProtKB-KW"/>
</dbReference>
<keyword evidence="3 10" id="KW-0479">Metal-binding</keyword>
<evidence type="ECO:0000256" key="2">
    <source>
        <dbReference type="ARBA" id="ARBA00013541"/>
    </source>
</evidence>
<feature type="binding site" evidence="10">
    <location>
        <position position="352"/>
    </location>
    <ligand>
        <name>Mg(2+)</name>
        <dbReference type="ChEBI" id="CHEBI:18420"/>
        <label>1</label>
    </ligand>
</feature>
<dbReference type="SUPFAM" id="SSF56219">
    <property type="entry name" value="DNase I-like"/>
    <property type="match status" value="1"/>
</dbReference>
<evidence type="ECO:0000256" key="8">
    <source>
        <dbReference type="ARBA" id="ARBA00023242"/>
    </source>
</evidence>
<dbReference type="PROSITE" id="PS51999">
    <property type="entry name" value="ZF_GRF"/>
    <property type="match status" value="1"/>
</dbReference>
<feature type="site" description="Interaction with DNA substrate" evidence="11">
    <location>
        <position position="353"/>
    </location>
</feature>
<dbReference type="AlphaFoldDB" id="A0AB34ITD2"/>
<dbReference type="GO" id="GO:0003906">
    <property type="term" value="F:DNA-(apurinic or apyrimidinic site) endonuclease activity"/>
    <property type="evidence" value="ECO:0007669"/>
    <property type="project" value="TreeGrafter"/>
</dbReference>
<feature type="binding site" evidence="10">
    <location>
        <position position="353"/>
    </location>
    <ligand>
        <name>Mg(2+)</name>
        <dbReference type="ChEBI" id="CHEBI:18420"/>
        <label>1</label>
    </ligand>
</feature>